<dbReference type="EMBL" id="AAOJ01000006">
    <property type="protein sequence ID" value="EAS63543.1"/>
    <property type="molecule type" value="Genomic_DNA"/>
</dbReference>
<accession>Q1ZMZ5</accession>
<evidence type="ECO:0000313" key="1">
    <source>
        <dbReference type="EMBL" id="EAS63543.1"/>
    </source>
</evidence>
<reference evidence="1 2" key="1">
    <citation type="journal article" date="2009" name="Proc. Natl. Acad. Sci. U.S.A.">
        <title>The genomic basis of trophic strategy in marine bacteria.</title>
        <authorList>
            <person name="Lauro F.M."/>
            <person name="McDougald D."/>
            <person name="Thomas T."/>
            <person name="Williams T.J."/>
            <person name="Egan S."/>
            <person name="Rice S."/>
            <person name="DeMaere M.Z."/>
            <person name="Ting L."/>
            <person name="Ertan H."/>
            <person name="Johnson J."/>
            <person name="Ferriera S."/>
            <person name="Lapidus A."/>
            <person name="Anderson I."/>
            <person name="Kyrpides N."/>
            <person name="Munk A.C."/>
            <person name="Detter C."/>
            <person name="Han C.S."/>
            <person name="Brown M.V."/>
            <person name="Robb F.T."/>
            <person name="Kjelleberg S."/>
            <person name="Cavicchioli R."/>
        </authorList>
    </citation>
    <scope>NUCLEOTIDE SEQUENCE [LARGE SCALE GENOMIC DNA]</scope>
    <source>
        <strain evidence="1 2">S14</strain>
    </source>
</reference>
<name>Q1ZMZ5_PHOAS</name>
<sequence length="683" mass="79839">MCQLGENTLEEEHDWLSRLDREFKSELNDVREIAALNKIPSLILPISEQTFVPEHWEGLWEAVNNKEDQPLSAKRMSQLEHVFERQALWQAAKNGGRALSAVFDIVLFAPWIEKLTRTMWDDSASDLHRLSVTAEPIPFIGFAIGYYDYLSTLESPEKRFNQWLENGHYSYGQDSVLLRINTASAQAIEQQHQQLKLHVNELVERLASIQLLHYDATYSAKVLELQTVLNRTMSAIDIDHVNIMFEQYNRPSHVVNKFGDLACINEKQSLKSEVERLGISSVETRHALRKCSYQMLMGNVGSLYGIGKYRHIEQIRETVFSHKQKIVDNALAHIIQWRSKLLELKNSSIEKLIDDSLNNENIGLYQQYLYQRARRIAINNFALSILQREATEEEQQTGRFLVGAGDLICGLYTCQYYDGKEVFFDESSDPLLQQLSEPLFTKDMHHYISERISHGWTNDELDEPYLNLWIQWQKRQDIGFSALPYKGNPSLAVIRCDMPDLIEILEQIPVHLSAQQAKPHLFRLIQSRMFKEDIQVAWAKLGDFIFRFQYEQRQHQSINFLPLQWQQAVWPSQPHGVLFNAFLDKSYLYYSNQSWVQGLPYWHKRNTSFNWALYQGDTHRYYLTQSVPEEVYLGDQYWIEINESLSHVLSSPEIRWRPFEHMLLLDIWSQITEIESLIATSNG</sequence>
<comment type="caution">
    <text evidence="1">The sequence shown here is derived from an EMBL/GenBank/DDBJ whole genome shotgun (WGS) entry which is preliminary data.</text>
</comment>
<gene>
    <name evidence="1" type="ORF">VAS14_08725</name>
</gene>
<dbReference type="eggNOG" id="ENOG5031MCU">
    <property type="taxonomic scope" value="Bacteria"/>
</dbReference>
<protein>
    <submittedName>
        <fullName evidence="1">Uncharacterized protein</fullName>
    </submittedName>
</protein>
<dbReference type="HOGENOM" id="CLU_391253_0_0_6"/>
<organism evidence="1 2">
    <name type="scientific">Photobacterium angustum (strain S14 / CCUG 15956)</name>
    <name type="common">Vibrio sp. (strain S14 / CCUG 15956)</name>
    <dbReference type="NCBI Taxonomy" id="314292"/>
    <lineage>
        <taxon>Bacteria</taxon>
        <taxon>Pseudomonadati</taxon>
        <taxon>Pseudomonadota</taxon>
        <taxon>Gammaproteobacteria</taxon>
        <taxon>Vibrionales</taxon>
        <taxon>Vibrionaceae</taxon>
        <taxon>Photobacterium</taxon>
    </lineage>
</organism>
<proteinExistence type="predicted"/>
<dbReference type="Proteomes" id="UP000001603">
    <property type="component" value="Unassembled WGS sequence"/>
</dbReference>
<dbReference type="AlphaFoldDB" id="Q1ZMZ5"/>
<evidence type="ECO:0000313" key="2">
    <source>
        <dbReference type="Proteomes" id="UP000001603"/>
    </source>
</evidence>